<name>A0A3S8RXC1_9BACL</name>
<organism evidence="2 3">
    <name type="scientific">Paenibacillus lentus</name>
    <dbReference type="NCBI Taxonomy" id="1338368"/>
    <lineage>
        <taxon>Bacteria</taxon>
        <taxon>Bacillati</taxon>
        <taxon>Bacillota</taxon>
        <taxon>Bacilli</taxon>
        <taxon>Bacillales</taxon>
        <taxon>Paenibacillaceae</taxon>
        <taxon>Paenibacillus</taxon>
    </lineage>
</organism>
<dbReference type="PANTHER" id="PTHR12110:SF53">
    <property type="entry name" value="BLR5974 PROTEIN"/>
    <property type="match status" value="1"/>
</dbReference>
<dbReference type="AlphaFoldDB" id="A0A3S8RXC1"/>
<dbReference type="InterPro" id="IPR050312">
    <property type="entry name" value="IolE/XylAMocC-like"/>
</dbReference>
<dbReference type="SUPFAM" id="SSF51658">
    <property type="entry name" value="Xylose isomerase-like"/>
    <property type="match status" value="1"/>
</dbReference>
<dbReference type="Gene3D" id="3.20.20.150">
    <property type="entry name" value="Divalent-metal-dependent TIM barrel enzymes"/>
    <property type="match status" value="1"/>
</dbReference>
<dbReference type="InterPro" id="IPR036237">
    <property type="entry name" value="Xyl_isomerase-like_sf"/>
</dbReference>
<dbReference type="GO" id="GO:0016853">
    <property type="term" value="F:isomerase activity"/>
    <property type="evidence" value="ECO:0007669"/>
    <property type="project" value="UniProtKB-KW"/>
</dbReference>
<dbReference type="EMBL" id="CP034248">
    <property type="protein sequence ID" value="AZK47666.1"/>
    <property type="molecule type" value="Genomic_DNA"/>
</dbReference>
<dbReference type="PANTHER" id="PTHR12110">
    <property type="entry name" value="HYDROXYPYRUVATE ISOMERASE"/>
    <property type="match status" value="1"/>
</dbReference>
<protein>
    <submittedName>
        <fullName evidence="2">Sugar phosphate isomerase/epimerase</fullName>
    </submittedName>
</protein>
<gene>
    <name evidence="2" type="ORF">EIM92_17165</name>
</gene>
<keyword evidence="3" id="KW-1185">Reference proteome</keyword>
<sequence length="284" mass="32379">MRQEWSNVLAQNKSEQLSIPFSICTTGLKSAKIEDIAAEAKRLGLQGVEIWGGHIEEYLNRGGELNELRAILNYNELHVPALSEYSYFTKSKEAYQADLASLRRAAEWANVLGCPRIRTFAGHVSSREANNEHWKMAAAGLREALEDCRSQGVALAVEIHNNTLADRADSLNKLLLDCHDTSLLEFIYDGFNLFVDHIDPIPILEQFYPYINHVHFKDYHWNHENWGKSKPVPILQGDAGHTAILDALLAFEYKGYISFEYFGDEVICLTEKSLEELTEYMEKR</sequence>
<evidence type="ECO:0000313" key="2">
    <source>
        <dbReference type="EMBL" id="AZK47666.1"/>
    </source>
</evidence>
<accession>A0A3S8RXC1</accession>
<dbReference type="Pfam" id="PF01261">
    <property type="entry name" value="AP_endonuc_2"/>
    <property type="match status" value="1"/>
</dbReference>
<proteinExistence type="predicted"/>
<evidence type="ECO:0000259" key="1">
    <source>
        <dbReference type="Pfam" id="PF01261"/>
    </source>
</evidence>
<evidence type="ECO:0000313" key="3">
    <source>
        <dbReference type="Proteomes" id="UP000273145"/>
    </source>
</evidence>
<dbReference type="InterPro" id="IPR013022">
    <property type="entry name" value="Xyl_isomerase-like_TIM-brl"/>
</dbReference>
<reference evidence="2 3" key="1">
    <citation type="submission" date="2018-11" db="EMBL/GenBank/DDBJ databases">
        <title>Genome sequencing of Paenibacillus lentus DSM25539(T).</title>
        <authorList>
            <person name="Kook J.-K."/>
            <person name="Park S.-N."/>
            <person name="Lim Y.K."/>
        </authorList>
    </citation>
    <scope>NUCLEOTIDE SEQUENCE [LARGE SCALE GENOMIC DNA]</scope>
    <source>
        <strain evidence="2 3">DSM 25539</strain>
    </source>
</reference>
<dbReference type="OrthoDB" id="9815124at2"/>
<dbReference type="Proteomes" id="UP000273145">
    <property type="component" value="Chromosome"/>
</dbReference>
<keyword evidence="2" id="KW-0413">Isomerase</keyword>
<dbReference type="KEGG" id="plen:EIM92_17165"/>
<feature type="domain" description="Xylose isomerase-like TIM barrel" evidence="1">
    <location>
        <begin position="38"/>
        <end position="281"/>
    </location>
</feature>